<dbReference type="SUPFAM" id="SSF53756">
    <property type="entry name" value="UDP-Glycosyltransferase/glycogen phosphorylase"/>
    <property type="match status" value="1"/>
</dbReference>
<feature type="non-terminal residue" evidence="2">
    <location>
        <position position="1"/>
    </location>
</feature>
<dbReference type="CDD" id="cd03801">
    <property type="entry name" value="GT4_PimA-like"/>
    <property type="match status" value="1"/>
</dbReference>
<organism evidence="2 3">
    <name type="scientific">bacterium (Candidatus Ratteibacteria) CG01_land_8_20_14_3_00_40_19</name>
    <dbReference type="NCBI Taxonomy" id="2014290"/>
    <lineage>
        <taxon>Bacteria</taxon>
        <taxon>Candidatus Ratteibacteria</taxon>
    </lineage>
</organism>
<dbReference type="InterPro" id="IPR001296">
    <property type="entry name" value="Glyco_trans_1"/>
</dbReference>
<feature type="domain" description="Glycosyl transferase family 1" evidence="1">
    <location>
        <begin position="2"/>
        <end position="112"/>
    </location>
</feature>
<protein>
    <recommendedName>
        <fullName evidence="1">Glycosyl transferase family 1 domain-containing protein</fullName>
    </recommendedName>
</protein>
<comment type="caution">
    <text evidence="2">The sequence shown here is derived from an EMBL/GenBank/DDBJ whole genome shotgun (WGS) entry which is preliminary data.</text>
</comment>
<evidence type="ECO:0000313" key="2">
    <source>
        <dbReference type="EMBL" id="PIV63937.1"/>
    </source>
</evidence>
<dbReference type="Pfam" id="PF00534">
    <property type="entry name" value="Glycos_transf_1"/>
    <property type="match status" value="1"/>
</dbReference>
<dbReference type="Gene3D" id="3.40.50.2000">
    <property type="entry name" value="Glycogen Phosphorylase B"/>
    <property type="match status" value="2"/>
</dbReference>
<dbReference type="PANTHER" id="PTHR12526">
    <property type="entry name" value="GLYCOSYLTRANSFERASE"/>
    <property type="match status" value="1"/>
</dbReference>
<dbReference type="Proteomes" id="UP000228886">
    <property type="component" value="Unassembled WGS sequence"/>
</dbReference>
<sequence length="139" mass="16156">TRVEKYNLKQEISFLGHIDYKNIVYYINAFDVCYLCKKGLSYQSFSPLKLYEYLACGKPVIASRIEGVSEVVEEGRCGYLFDPENATDLAEKIIQAYQERQYLTQLGTNGRKLIEEKYSWRKTAERIMEVVVDRGLKVC</sequence>
<gene>
    <name evidence="2" type="ORF">COS11_04815</name>
</gene>
<evidence type="ECO:0000313" key="3">
    <source>
        <dbReference type="Proteomes" id="UP000228886"/>
    </source>
</evidence>
<accession>A0A2M7E859</accession>
<name>A0A2M7E859_9BACT</name>
<dbReference type="GO" id="GO:0016757">
    <property type="term" value="F:glycosyltransferase activity"/>
    <property type="evidence" value="ECO:0007669"/>
    <property type="project" value="InterPro"/>
</dbReference>
<dbReference type="EMBL" id="PETL01000228">
    <property type="protein sequence ID" value="PIV63937.1"/>
    <property type="molecule type" value="Genomic_DNA"/>
</dbReference>
<reference evidence="3" key="1">
    <citation type="submission" date="2017-09" db="EMBL/GenBank/DDBJ databases">
        <title>Depth-based differentiation of microbial function through sediment-hosted aquifers and enrichment of novel symbionts in the deep terrestrial subsurface.</title>
        <authorList>
            <person name="Probst A.J."/>
            <person name="Ladd B."/>
            <person name="Jarett J.K."/>
            <person name="Geller-Mcgrath D.E."/>
            <person name="Sieber C.M.K."/>
            <person name="Emerson J.B."/>
            <person name="Anantharaman K."/>
            <person name="Thomas B.C."/>
            <person name="Malmstrom R."/>
            <person name="Stieglmeier M."/>
            <person name="Klingl A."/>
            <person name="Woyke T."/>
            <person name="Ryan C.M."/>
            <person name="Banfield J.F."/>
        </authorList>
    </citation>
    <scope>NUCLEOTIDE SEQUENCE [LARGE SCALE GENOMIC DNA]</scope>
</reference>
<dbReference type="AlphaFoldDB" id="A0A2M7E859"/>
<proteinExistence type="predicted"/>
<evidence type="ECO:0000259" key="1">
    <source>
        <dbReference type="Pfam" id="PF00534"/>
    </source>
</evidence>